<sequence>MAPFDYFVVIDWSARAVPSPARPTANAIWLAEGAATGAVQLHYFPTRAATTDYLAGRLRVLVGEGQRILVGWDFAFGYPEGLASALGLVDTPAWLAVWREIAARVEDGPDNQNNRFAVGAALNRRIGAAAGPFWGTPAASASAFLKMKKDFEYPVQVSGGIALPERRRVERRSPGMQAPWKLAYAGSVGGQSLLGIRRLLDLAFTDADLRAVSQVWPFTTAFTRHLPERGGLVLHAEIYPSLLPRPRRDEIADREQVLTYLAWLRGQQAAQTLAHWLAGPTDLCENERQSVLDHEGWVLGVA</sequence>
<comment type="caution">
    <text evidence="1">The sequence shown here is derived from an EMBL/GenBank/DDBJ whole genome shotgun (WGS) entry which is preliminary data.</text>
</comment>
<proteinExistence type="predicted"/>
<protein>
    <recommendedName>
        <fullName evidence="3">Cobalamin biosynthesis protein CbiG</fullName>
    </recommendedName>
</protein>
<dbReference type="Proteomes" id="UP000650081">
    <property type="component" value="Unassembled WGS sequence"/>
</dbReference>
<organism evidence="1 2">
    <name type="scientific">Neolewinella lacunae</name>
    <dbReference type="NCBI Taxonomy" id="1517758"/>
    <lineage>
        <taxon>Bacteria</taxon>
        <taxon>Pseudomonadati</taxon>
        <taxon>Bacteroidota</taxon>
        <taxon>Saprospiria</taxon>
        <taxon>Saprospirales</taxon>
        <taxon>Lewinellaceae</taxon>
        <taxon>Neolewinella</taxon>
    </lineage>
</organism>
<evidence type="ECO:0000313" key="1">
    <source>
        <dbReference type="EMBL" id="MBC6993807.1"/>
    </source>
</evidence>
<dbReference type="AlphaFoldDB" id="A0A923TCK0"/>
<dbReference type="EMBL" id="JACSIT010000078">
    <property type="protein sequence ID" value="MBC6993807.1"/>
    <property type="molecule type" value="Genomic_DNA"/>
</dbReference>
<keyword evidence="2" id="KW-1185">Reference proteome</keyword>
<evidence type="ECO:0008006" key="3">
    <source>
        <dbReference type="Google" id="ProtNLM"/>
    </source>
</evidence>
<dbReference type="RefSeq" id="WP_187465906.1">
    <property type="nucleotide sequence ID" value="NZ_JACSIT010000078.1"/>
</dbReference>
<evidence type="ECO:0000313" key="2">
    <source>
        <dbReference type="Proteomes" id="UP000650081"/>
    </source>
</evidence>
<gene>
    <name evidence="1" type="ORF">H9S92_06525</name>
</gene>
<reference evidence="1" key="1">
    <citation type="submission" date="2020-08" db="EMBL/GenBank/DDBJ databases">
        <title>Lewinella bacteria from marine environments.</title>
        <authorList>
            <person name="Zhong Y."/>
        </authorList>
    </citation>
    <scope>NUCLEOTIDE SEQUENCE</scope>
    <source>
        <strain evidence="1">KCTC 42187</strain>
    </source>
</reference>
<accession>A0A923TCK0</accession>
<name>A0A923TCK0_9BACT</name>